<dbReference type="SUPFAM" id="SSF53335">
    <property type="entry name" value="S-adenosyl-L-methionine-dependent methyltransferases"/>
    <property type="match status" value="1"/>
</dbReference>
<dbReference type="AlphaFoldDB" id="A0A2N2E8H5"/>
<sequence length="230" mass="27114">MNKKAEKYLLSLVQNGYEDIAKSFNESRKKPMKPMVLEIVSSLNIKKEDKVLDFGCGNGRFLDVLGDNKNYLGIDNSKNLIKFAQEKYGDKFQVLDILNIDILNEGDFDFVFSWAVFHHIPGNALRANFLEQVYTKVKKDGIFVLSVWKLRKKKNFFCLALNSFLKNLFKFRVLDWGDLVFNWGKKENGIRPRYYYAFSEKGFKKVLKKSKFKIENFLEDEFNYYIILKK</sequence>
<dbReference type="InterPro" id="IPR013216">
    <property type="entry name" value="Methyltransf_11"/>
</dbReference>
<reference evidence="2 3" key="1">
    <citation type="journal article" date="2017" name="ISME J.">
        <title>Potential for microbial H2 and metal transformations associated with novel bacteria and archaea in deep terrestrial subsurface sediments.</title>
        <authorList>
            <person name="Hernsdorf A.W."/>
            <person name="Amano Y."/>
            <person name="Miyakawa K."/>
            <person name="Ise K."/>
            <person name="Suzuki Y."/>
            <person name="Anantharaman K."/>
            <person name="Probst A."/>
            <person name="Burstein D."/>
            <person name="Thomas B.C."/>
            <person name="Banfield J.F."/>
        </authorList>
    </citation>
    <scope>NUCLEOTIDE SEQUENCE [LARGE SCALE GENOMIC DNA]</scope>
    <source>
        <strain evidence="2">HGW-Falkowbacteria-1</strain>
    </source>
</reference>
<gene>
    <name evidence="2" type="ORF">CVU82_04465</name>
</gene>
<name>A0A2N2E8H5_9BACT</name>
<dbReference type="PANTHER" id="PTHR43861">
    <property type="entry name" value="TRANS-ACONITATE 2-METHYLTRANSFERASE-RELATED"/>
    <property type="match status" value="1"/>
</dbReference>
<feature type="domain" description="Methyltransferase type 11" evidence="1">
    <location>
        <begin position="52"/>
        <end position="145"/>
    </location>
</feature>
<accession>A0A2N2E8H5</accession>
<dbReference type="Pfam" id="PF08241">
    <property type="entry name" value="Methyltransf_11"/>
    <property type="match status" value="1"/>
</dbReference>
<evidence type="ECO:0000313" key="3">
    <source>
        <dbReference type="Proteomes" id="UP000233517"/>
    </source>
</evidence>
<dbReference type="GO" id="GO:0008757">
    <property type="term" value="F:S-adenosylmethionine-dependent methyltransferase activity"/>
    <property type="evidence" value="ECO:0007669"/>
    <property type="project" value="InterPro"/>
</dbReference>
<dbReference type="InterPro" id="IPR029063">
    <property type="entry name" value="SAM-dependent_MTases_sf"/>
</dbReference>
<evidence type="ECO:0000259" key="1">
    <source>
        <dbReference type="Pfam" id="PF08241"/>
    </source>
</evidence>
<dbReference type="Gene3D" id="3.40.50.150">
    <property type="entry name" value="Vaccinia Virus protein VP39"/>
    <property type="match status" value="1"/>
</dbReference>
<dbReference type="EMBL" id="PHAI01000006">
    <property type="protein sequence ID" value="PKM91008.1"/>
    <property type="molecule type" value="Genomic_DNA"/>
</dbReference>
<evidence type="ECO:0000313" key="2">
    <source>
        <dbReference type="EMBL" id="PKM91008.1"/>
    </source>
</evidence>
<dbReference type="CDD" id="cd02440">
    <property type="entry name" value="AdoMet_MTases"/>
    <property type="match status" value="1"/>
</dbReference>
<dbReference type="Proteomes" id="UP000233517">
    <property type="component" value="Unassembled WGS sequence"/>
</dbReference>
<comment type="caution">
    <text evidence="2">The sequence shown here is derived from an EMBL/GenBank/DDBJ whole genome shotgun (WGS) entry which is preliminary data.</text>
</comment>
<organism evidence="2 3">
    <name type="scientific">Candidatus Falkowbacteria bacterium HGW-Falkowbacteria-1</name>
    <dbReference type="NCBI Taxonomy" id="2013768"/>
    <lineage>
        <taxon>Bacteria</taxon>
        <taxon>Candidatus Falkowiibacteriota</taxon>
    </lineage>
</organism>
<protein>
    <recommendedName>
        <fullName evidence="1">Methyltransferase type 11 domain-containing protein</fullName>
    </recommendedName>
</protein>
<proteinExistence type="predicted"/>